<dbReference type="Proteomes" id="UP000182192">
    <property type="component" value="Unassembled WGS sequence"/>
</dbReference>
<name>A0A1I1JT66_RUMAL</name>
<dbReference type="OrthoDB" id="3182597at2"/>
<gene>
    <name evidence="1" type="ORF">SAMN02910406_01844</name>
</gene>
<dbReference type="Gene3D" id="1.25.40.10">
    <property type="entry name" value="Tetratricopeptide repeat domain"/>
    <property type="match status" value="1"/>
</dbReference>
<evidence type="ECO:0000313" key="2">
    <source>
        <dbReference type="Proteomes" id="UP000182192"/>
    </source>
</evidence>
<proteinExistence type="predicted"/>
<dbReference type="EMBL" id="FOKQ01000014">
    <property type="protein sequence ID" value="SFC51132.1"/>
    <property type="molecule type" value="Genomic_DNA"/>
</dbReference>
<dbReference type="SUPFAM" id="SSF48452">
    <property type="entry name" value="TPR-like"/>
    <property type="match status" value="1"/>
</dbReference>
<protein>
    <submittedName>
        <fullName evidence="1">Uncharacterized protein</fullName>
    </submittedName>
</protein>
<dbReference type="InterPro" id="IPR011990">
    <property type="entry name" value="TPR-like_helical_dom_sf"/>
</dbReference>
<evidence type="ECO:0000313" key="1">
    <source>
        <dbReference type="EMBL" id="SFC51132.1"/>
    </source>
</evidence>
<organism evidence="1 2">
    <name type="scientific">Ruminococcus albus</name>
    <dbReference type="NCBI Taxonomy" id="1264"/>
    <lineage>
        <taxon>Bacteria</taxon>
        <taxon>Bacillati</taxon>
        <taxon>Bacillota</taxon>
        <taxon>Clostridia</taxon>
        <taxon>Eubacteriales</taxon>
        <taxon>Oscillospiraceae</taxon>
        <taxon>Ruminococcus</taxon>
    </lineage>
</organism>
<sequence>MAQQIVELTCPGCGARVTTSQTECEWCHAPVIISTFNSVYSMPMPEVNKYAGTYRKALADNPDNMELNNSIAMCYLKLKLYDKALPAFESAMEDNFDNSETFFYAAICLLKGKKAFVQQRPTIDKIIEYINAATMIEPRGIYYYFLAYVKYDYFARKHLNVPPNYKEVLTQANQLGYSPLDVEQLFAILGVEKPDCI</sequence>
<reference evidence="1 2" key="1">
    <citation type="submission" date="2016-10" db="EMBL/GenBank/DDBJ databases">
        <authorList>
            <person name="de Groot N.N."/>
        </authorList>
    </citation>
    <scope>NUCLEOTIDE SEQUENCE [LARGE SCALE GENOMIC DNA]</scope>
    <source>
        <strain evidence="1 2">AR67</strain>
    </source>
</reference>
<dbReference type="AlphaFoldDB" id="A0A1I1JT66"/>
<dbReference type="RefSeq" id="WP_074961277.1">
    <property type="nucleotide sequence ID" value="NZ_FOKQ01000014.1"/>
</dbReference>
<accession>A0A1I1JT66</accession>